<proteinExistence type="predicted"/>
<name>A0AAV0HCB1_9ROSI</name>
<comment type="caution">
    <text evidence="1">The sequence shown here is derived from an EMBL/GenBank/DDBJ whole genome shotgun (WGS) entry which is preliminary data.</text>
</comment>
<organism evidence="1 2">
    <name type="scientific">Linum tenue</name>
    <dbReference type="NCBI Taxonomy" id="586396"/>
    <lineage>
        <taxon>Eukaryota</taxon>
        <taxon>Viridiplantae</taxon>
        <taxon>Streptophyta</taxon>
        <taxon>Embryophyta</taxon>
        <taxon>Tracheophyta</taxon>
        <taxon>Spermatophyta</taxon>
        <taxon>Magnoliopsida</taxon>
        <taxon>eudicotyledons</taxon>
        <taxon>Gunneridae</taxon>
        <taxon>Pentapetalae</taxon>
        <taxon>rosids</taxon>
        <taxon>fabids</taxon>
        <taxon>Malpighiales</taxon>
        <taxon>Linaceae</taxon>
        <taxon>Linum</taxon>
    </lineage>
</organism>
<dbReference type="AlphaFoldDB" id="A0AAV0HCB1"/>
<sequence>MEEACEAGIGVIAEPGGSIRDQEAIDYCNNYGVSLLLPMLGILGTEEFYIDFFTSPLSWHCLENVDFDHDPKLLVLSLNTYHQLSL</sequence>
<dbReference type="Proteomes" id="UP001154282">
    <property type="component" value="Unassembled WGS sequence"/>
</dbReference>
<dbReference type="GO" id="GO:0003824">
    <property type="term" value="F:catalytic activity"/>
    <property type="evidence" value="ECO:0007669"/>
    <property type="project" value="InterPro"/>
</dbReference>
<reference evidence="1" key="1">
    <citation type="submission" date="2022-08" db="EMBL/GenBank/DDBJ databases">
        <authorList>
            <person name="Gutierrez-Valencia J."/>
        </authorList>
    </citation>
    <scope>NUCLEOTIDE SEQUENCE</scope>
</reference>
<accession>A0AAV0HCB1</accession>
<dbReference type="InterPro" id="IPR024051">
    <property type="entry name" value="AICAR_Tfase_dup_dom_sf"/>
</dbReference>
<evidence type="ECO:0000313" key="2">
    <source>
        <dbReference type="Proteomes" id="UP001154282"/>
    </source>
</evidence>
<keyword evidence="2" id="KW-1185">Reference proteome</keyword>
<dbReference type="EMBL" id="CAMGYJ010000002">
    <property type="protein sequence ID" value="CAI0382936.1"/>
    <property type="molecule type" value="Genomic_DNA"/>
</dbReference>
<dbReference type="Gene3D" id="3.40.140.20">
    <property type="match status" value="1"/>
</dbReference>
<gene>
    <name evidence="1" type="ORF">LITE_LOCUS3778</name>
</gene>
<dbReference type="SUPFAM" id="SSF53927">
    <property type="entry name" value="Cytidine deaminase-like"/>
    <property type="match status" value="1"/>
</dbReference>
<dbReference type="InterPro" id="IPR016193">
    <property type="entry name" value="Cytidine_deaminase-like"/>
</dbReference>
<evidence type="ECO:0000313" key="1">
    <source>
        <dbReference type="EMBL" id="CAI0382936.1"/>
    </source>
</evidence>
<protein>
    <submittedName>
        <fullName evidence="1">Uncharacterized protein</fullName>
    </submittedName>
</protein>